<evidence type="ECO:0000256" key="4">
    <source>
        <dbReference type="ARBA" id="ARBA00022729"/>
    </source>
</evidence>
<evidence type="ECO:0000256" key="9">
    <source>
        <dbReference type="ARBA" id="ARBA00023292"/>
    </source>
</evidence>
<dbReference type="Gene3D" id="2.120.10.80">
    <property type="entry name" value="Kelch-type beta propeller"/>
    <property type="match status" value="2"/>
</dbReference>
<comment type="caution">
    <text evidence="10">Lacks conserved residue(s) required for the propagation of feature annotation.</text>
</comment>
<evidence type="ECO:0000256" key="2">
    <source>
        <dbReference type="ARBA" id="ARBA00022441"/>
    </source>
</evidence>
<evidence type="ECO:0000313" key="11">
    <source>
        <dbReference type="EMBL" id="CAF3015621.1"/>
    </source>
</evidence>
<dbReference type="InterPro" id="IPR056863">
    <property type="entry name" value="LMN_ATRN_NET-like_EGF"/>
</dbReference>
<gene>
    <name evidence="11" type="ORF">LSAA_14290</name>
</gene>
<dbReference type="InterPro" id="IPR035914">
    <property type="entry name" value="Sperma_CUB_dom_sf"/>
</dbReference>
<evidence type="ECO:0000256" key="7">
    <source>
        <dbReference type="ARBA" id="ARBA00023157"/>
    </source>
</evidence>
<sequence>MTLLISETLTFLTRWSVRGEAQSCGGAKIGLLSSSKGWLSDGVRNYSEDSHCTWVISAPKSNGSMNIRLHFKEFAMECIFSGHTQWDGYKVRSIPEVLATSGYMLIHFYSDMAYNAFGFNLTYAIDACPSLKHDLTCFWTWNLFRRNMSIIVFIMGPEEELVTKKKKRCDCFEGYVGESCSQSLASGYWKKLSFSDPMPPRSSHASVLSDDNKIWIIGGETFSHPRHILSYIKSSGTNQLEWKRVHFEGEKAPSPRYGHTAVIHDNRSTIFLTMSGKLLRPHGYPVRGGFGHSAAYDPVTKLIYVYGGYVSTGWNSAALSQDLYSYDNIDKKWKLHQSSNSFRYLHSSVISQGLMIVYGGNTYNVTSWSHETKCFSSDILAYDIACDHWFSMDDSLPADFDVDLPRFGHTATMINKSMAILGGFDGVLKKDLFMYVPGECQTAKTKNDCLNYKPGIKCIWNKRKEFCEAHPSHLLHSSKLLDSVDVCQIDEHHTNSLSGFCSKLSACSACLSTSVDCVWCQDGCSYKFCKRPTSTDSHEEFNKGTSLLDYISKEVTSCKDCSKTISEGDCNRLHTCHSCQVNSLCHWVTVNNNSVCELATQNNSYYPSSNTKLPMENLMEETEVIQGNVLTPVTIKAVVVIVLLKQCLWCHNLGLCIDQNAYLSAFPYGQCMDWTTTKDKCPKNDSLAICADYQTCTSCRSNPACGWCEDGSRTGFGSCHIGGASGPLKLKEKRENHWALDNDICPASKGKQWHFTSCPNCQCNGHSKCSTKEKVCDDCLNHTTGEHCQKCTKGYFGNPVNGGKCRPCKCNEQAEECDHRTGKCICFTKGIIGDHCDKCDNYNNYFGNPKNGTCFFDLTSDYRFTFSIIKPEDYKYNVINFKNTLIKADIDVGFSIECSIPAKVDMAYTQTKSGVEKSDEMKLFSNYNCSEKIQRNYTEPEFLFGPDVNTTFYVYVHELQPPLRVFVEFYELPHPKSGWRKFLDFFWGYEKVFDPVHELLLQLLCKSEGGTKQTEAEGCAD</sequence>
<evidence type="ECO:0000256" key="3">
    <source>
        <dbReference type="ARBA" id="ARBA00022692"/>
    </source>
</evidence>
<evidence type="ECO:0000313" key="12">
    <source>
        <dbReference type="Proteomes" id="UP000675881"/>
    </source>
</evidence>
<dbReference type="InterPro" id="IPR000859">
    <property type="entry name" value="CUB_dom"/>
</dbReference>
<dbReference type="SMART" id="SM00180">
    <property type="entry name" value="EGF_Lam"/>
    <property type="match status" value="2"/>
</dbReference>
<dbReference type="OrthoDB" id="9998912at2759"/>
<comment type="subcellular location">
    <subcellularLocation>
        <location evidence="1">Membrane</location>
        <topology evidence="1">Single-pass membrane protein</topology>
    </subcellularLocation>
</comment>
<dbReference type="GO" id="GO:0016020">
    <property type="term" value="C:membrane"/>
    <property type="evidence" value="ECO:0007669"/>
    <property type="project" value="UniProtKB-SubCell"/>
</dbReference>
<dbReference type="PROSITE" id="PS50027">
    <property type="entry name" value="EGF_LAM_2"/>
    <property type="match status" value="1"/>
</dbReference>
<dbReference type="PANTHER" id="PTHR46376">
    <property type="entry name" value="LEUCINE-ZIPPER-LIKE TRANSCRIPTIONAL REGULATOR 1"/>
    <property type="match status" value="1"/>
</dbReference>
<dbReference type="SUPFAM" id="SSF57196">
    <property type="entry name" value="EGF/Laminin"/>
    <property type="match status" value="1"/>
</dbReference>
<evidence type="ECO:0000256" key="1">
    <source>
        <dbReference type="ARBA" id="ARBA00004167"/>
    </source>
</evidence>
<accession>A0A7R8D3E3</accession>
<dbReference type="CDD" id="cd00055">
    <property type="entry name" value="EGF_Lam"/>
    <property type="match status" value="2"/>
</dbReference>
<dbReference type="Pfam" id="PF24981">
    <property type="entry name" value="Beta-prop_ATRN-LZTR1"/>
    <property type="match status" value="1"/>
</dbReference>
<organism evidence="11 12">
    <name type="scientific">Lepeophtheirus salmonis</name>
    <name type="common">Salmon louse</name>
    <name type="synonym">Caligus salmonis</name>
    <dbReference type="NCBI Taxonomy" id="72036"/>
    <lineage>
        <taxon>Eukaryota</taxon>
        <taxon>Metazoa</taxon>
        <taxon>Ecdysozoa</taxon>
        <taxon>Arthropoda</taxon>
        <taxon>Crustacea</taxon>
        <taxon>Multicrustacea</taxon>
        <taxon>Hexanauplia</taxon>
        <taxon>Copepoda</taxon>
        <taxon>Siphonostomatoida</taxon>
        <taxon>Caligidae</taxon>
        <taxon>Lepeophtheirus</taxon>
    </lineage>
</organism>
<dbReference type="PROSITE" id="PS01248">
    <property type="entry name" value="EGF_LAM_1"/>
    <property type="match status" value="1"/>
</dbReference>
<reference evidence="11" key="1">
    <citation type="submission" date="2021-02" db="EMBL/GenBank/DDBJ databases">
        <authorList>
            <person name="Bekaert M."/>
        </authorList>
    </citation>
    <scope>NUCLEOTIDE SEQUENCE</scope>
    <source>
        <strain evidence="11">IoA-00</strain>
    </source>
</reference>
<protein>
    <submittedName>
        <fullName evidence="11">(salmon louse) hypothetical protein</fullName>
    </submittedName>
</protein>
<dbReference type="InterPro" id="IPR056737">
    <property type="entry name" value="Beta-prop_ATRN-MKLN-like"/>
</dbReference>
<feature type="disulfide bond" evidence="10">
    <location>
        <begin position="791"/>
        <end position="805"/>
    </location>
</feature>
<keyword evidence="6" id="KW-1133">Transmembrane helix</keyword>
<dbReference type="InterPro" id="IPR002049">
    <property type="entry name" value="LE_dom"/>
</dbReference>
<dbReference type="Pfam" id="PF24972">
    <property type="entry name" value="GBD_ATRN"/>
    <property type="match status" value="1"/>
</dbReference>
<evidence type="ECO:0000256" key="5">
    <source>
        <dbReference type="ARBA" id="ARBA00022737"/>
    </source>
</evidence>
<keyword evidence="4" id="KW-0732">Signal</keyword>
<keyword evidence="5" id="KW-0677">Repeat</keyword>
<proteinExistence type="predicted"/>
<dbReference type="GO" id="GO:0005794">
    <property type="term" value="C:Golgi apparatus"/>
    <property type="evidence" value="ECO:0007669"/>
    <property type="project" value="TreeGrafter"/>
</dbReference>
<keyword evidence="8" id="KW-0325">Glycoprotein</keyword>
<dbReference type="EMBL" id="HG994587">
    <property type="protein sequence ID" value="CAF3015621.1"/>
    <property type="molecule type" value="Genomic_DNA"/>
</dbReference>
<dbReference type="PROSITE" id="PS01180">
    <property type="entry name" value="CUB"/>
    <property type="match status" value="1"/>
</dbReference>
<dbReference type="PANTHER" id="PTHR46376:SF2">
    <property type="entry name" value="DISTRACTED, ISOFORM B"/>
    <property type="match status" value="1"/>
</dbReference>
<dbReference type="InterPro" id="IPR056732">
    <property type="entry name" value="GBD_ATRN"/>
</dbReference>
<feature type="disulfide bond" evidence="10">
    <location>
        <begin position="779"/>
        <end position="788"/>
    </location>
</feature>
<dbReference type="SUPFAM" id="SSF117281">
    <property type="entry name" value="Kelch motif"/>
    <property type="match status" value="1"/>
</dbReference>
<dbReference type="Gene3D" id="2.60.120.290">
    <property type="entry name" value="Spermadhesin, CUB domain"/>
    <property type="match status" value="1"/>
</dbReference>
<dbReference type="SMART" id="SM00042">
    <property type="entry name" value="CUB"/>
    <property type="match status" value="1"/>
</dbReference>
<evidence type="ECO:0000256" key="10">
    <source>
        <dbReference type="PROSITE-ProRule" id="PRU00460"/>
    </source>
</evidence>
<dbReference type="Gene3D" id="2.10.25.10">
    <property type="entry name" value="Laminin"/>
    <property type="match status" value="1"/>
</dbReference>
<dbReference type="SUPFAM" id="SSF49854">
    <property type="entry name" value="Spermadhesin, CUB domain"/>
    <property type="match status" value="1"/>
</dbReference>
<dbReference type="AlphaFoldDB" id="A0A7R8D3E3"/>
<evidence type="ECO:0000256" key="6">
    <source>
        <dbReference type="ARBA" id="ARBA00022989"/>
    </source>
</evidence>
<dbReference type="Pfam" id="PF00053">
    <property type="entry name" value="EGF_laminin"/>
    <property type="match status" value="1"/>
</dbReference>
<dbReference type="Pfam" id="PF24973">
    <property type="entry name" value="EGF_LMN_ATRN"/>
    <property type="match status" value="1"/>
</dbReference>
<keyword evidence="9 10" id="KW-0424">Laminin EGF-like domain</keyword>
<dbReference type="Proteomes" id="UP000675881">
    <property type="component" value="Chromosome 8"/>
</dbReference>
<keyword evidence="7 10" id="KW-1015">Disulfide bond</keyword>
<keyword evidence="12" id="KW-1185">Reference proteome</keyword>
<keyword evidence="2" id="KW-0880">Kelch repeat</keyword>
<keyword evidence="6" id="KW-0472">Membrane</keyword>
<name>A0A7R8D3E3_LEPSM</name>
<dbReference type="CDD" id="cd00041">
    <property type="entry name" value="CUB"/>
    <property type="match status" value="1"/>
</dbReference>
<keyword evidence="3" id="KW-0812">Transmembrane</keyword>
<evidence type="ECO:0000256" key="8">
    <source>
        <dbReference type="ARBA" id="ARBA00023180"/>
    </source>
</evidence>
<dbReference type="InterPro" id="IPR051568">
    <property type="entry name" value="LZTR1/Attractin"/>
</dbReference>
<dbReference type="InterPro" id="IPR015915">
    <property type="entry name" value="Kelch-typ_b-propeller"/>
</dbReference>